<keyword evidence="1" id="KW-0614">Plasmid</keyword>
<proteinExistence type="predicted"/>
<gene>
    <name evidence="1" type="ORF">CSB93_6986</name>
</gene>
<name>A0A2R3IKU5_9PSED</name>
<protein>
    <submittedName>
        <fullName evidence="1">Uncharacterized protein</fullName>
    </submittedName>
</protein>
<sequence>MASKQLPHLFFAVVQHGSPSINVPAEAAFSPIDGVRFQLVVLTAIARLSTALTSDEQGLGTEKTVLVGDGSAAHVDLGRGTTPARCQAGALLRKPAAGRWQSPAGITVQANNSAWSLDHVRLGVGIHLEHFALDPTLQPRKIDRQVECGCELLDEAVIECPVHECAPLRAINAVVPELDTTQIHPLLNQCQQASDAVLARHADYNVVIAVQIHCRGIEISALGQHRRLRFEPKQGELLAQCRDNYLVVELVCAGDCRVHWLSSEHLPGAYRLSLWR</sequence>
<reference evidence="1 2" key="1">
    <citation type="submission" date="2018-02" db="EMBL/GenBank/DDBJ databases">
        <title>FDA/CDC Antimicrobial Resistant Isolate Bank Genome Sequencing.</title>
        <authorList>
            <person name="Benahmed F.H."/>
            <person name="Lutgring J.D."/>
            <person name="Yoo B."/>
            <person name="Machado M."/>
            <person name="Brown A."/>
            <person name="McAllister G."/>
            <person name="Perry A."/>
            <person name="Halpin A.L."/>
            <person name="Vavikolanu K."/>
            <person name="Ott S."/>
            <person name="Zhao X."/>
            <person name="Tallon L.J."/>
            <person name="Sadzewicz L."/>
            <person name="Aluvathingal J."/>
            <person name="Nadendla S."/>
            <person name="Voskania-kordi A."/>
            <person name="Simonyan V."/>
            <person name="Patel J."/>
            <person name="Shawar R.M."/>
        </authorList>
    </citation>
    <scope>NUCLEOTIDE SEQUENCE [LARGE SCALE GENOMIC DNA]</scope>
    <source>
        <strain evidence="1 2">AR_0356</strain>
        <plasmid evidence="1 2">unnamed3</plasmid>
    </source>
</reference>
<keyword evidence="2" id="KW-1185">Reference proteome</keyword>
<dbReference type="Proteomes" id="UP000238390">
    <property type="component" value="Plasmid unnamed3"/>
</dbReference>
<evidence type="ECO:0000313" key="2">
    <source>
        <dbReference type="Proteomes" id="UP000238390"/>
    </source>
</evidence>
<dbReference type="EMBL" id="CP027167">
    <property type="protein sequence ID" value="AVK02552.1"/>
    <property type="molecule type" value="Genomic_DNA"/>
</dbReference>
<evidence type="ECO:0000313" key="1">
    <source>
        <dbReference type="EMBL" id="AVK02552.1"/>
    </source>
</evidence>
<geneLocation type="plasmid" evidence="1 2">
    <name>unnamed3</name>
</geneLocation>
<accession>A0A2R3IKU5</accession>
<organism evidence="1 2">
    <name type="scientific">Pseudomonas paraeruginosa</name>
    <dbReference type="NCBI Taxonomy" id="2994495"/>
    <lineage>
        <taxon>Bacteria</taxon>
        <taxon>Pseudomonadati</taxon>
        <taxon>Pseudomonadota</taxon>
        <taxon>Gammaproteobacteria</taxon>
        <taxon>Pseudomonadales</taxon>
        <taxon>Pseudomonadaceae</taxon>
        <taxon>Pseudomonas</taxon>
    </lineage>
</organism>
<dbReference type="AlphaFoldDB" id="A0A2R3IKU5"/>